<name>A0A9K3D4R8_9EUKA</name>
<accession>A0A9K3D4R8</accession>
<feature type="compositionally biased region" description="Basic and acidic residues" evidence="1">
    <location>
        <begin position="246"/>
        <end position="273"/>
    </location>
</feature>
<feature type="compositionally biased region" description="Low complexity" evidence="1">
    <location>
        <begin position="173"/>
        <end position="185"/>
    </location>
</feature>
<feature type="compositionally biased region" description="Basic and acidic residues" evidence="1">
    <location>
        <begin position="146"/>
        <end position="166"/>
    </location>
</feature>
<feature type="region of interest" description="Disordered" evidence="1">
    <location>
        <begin position="27"/>
        <end position="67"/>
    </location>
</feature>
<reference evidence="2 3" key="1">
    <citation type="journal article" date="2018" name="PLoS ONE">
        <title>The draft genome of Kipferlia bialata reveals reductive genome evolution in fornicate parasites.</title>
        <authorList>
            <person name="Tanifuji G."/>
            <person name="Takabayashi S."/>
            <person name="Kume K."/>
            <person name="Takagi M."/>
            <person name="Nakayama T."/>
            <person name="Kamikawa R."/>
            <person name="Inagaki Y."/>
            <person name="Hashimoto T."/>
        </authorList>
    </citation>
    <scope>NUCLEOTIDE SEQUENCE [LARGE SCALE GENOMIC DNA]</scope>
    <source>
        <strain evidence="2">NY0173</strain>
    </source>
</reference>
<feature type="compositionally biased region" description="Basic and acidic residues" evidence="1">
    <location>
        <begin position="27"/>
        <end position="58"/>
    </location>
</feature>
<organism evidence="2 3">
    <name type="scientific">Kipferlia bialata</name>
    <dbReference type="NCBI Taxonomy" id="797122"/>
    <lineage>
        <taxon>Eukaryota</taxon>
        <taxon>Metamonada</taxon>
        <taxon>Carpediemonas-like organisms</taxon>
        <taxon>Kipferlia</taxon>
    </lineage>
</organism>
<keyword evidence="3" id="KW-1185">Reference proteome</keyword>
<feature type="region of interest" description="Disordered" evidence="1">
    <location>
        <begin position="139"/>
        <end position="287"/>
    </location>
</feature>
<protein>
    <recommendedName>
        <fullName evidence="4">Zinc knuckle domain-containing protein</fullName>
    </recommendedName>
</protein>
<gene>
    <name evidence="2" type="ORF">KIPB_010626</name>
</gene>
<evidence type="ECO:0008006" key="4">
    <source>
        <dbReference type="Google" id="ProtNLM"/>
    </source>
</evidence>
<dbReference type="AlphaFoldDB" id="A0A9K3D4R8"/>
<dbReference type="OrthoDB" id="437973at2759"/>
<evidence type="ECO:0000313" key="3">
    <source>
        <dbReference type="Proteomes" id="UP000265618"/>
    </source>
</evidence>
<proteinExistence type="predicted"/>
<sequence length="287" mass="32596">AKCQKCLQTGHFTFQCKNNRVYLFPKKKADLDRQKEQERRKEREARRAEADKKRERQEGGASEAKQIALDEAADRIRAFKQPLAIPTHMLEGADGADLLRVRDSMLDLAELEYRALSLCGTGSDPLKEFRVKWLRQDAEPAAPPRARGERKRDSIVKREGERGREREEEDSEGSYSYSYSYSYSKSEPELGTTTRDQMKKAKGTAADLVPSLRGRSEYCISPSPESVRGDSPPPPEAVTEGAALRKRLEGDEREREIESDLAPLKKREAKEDSERESESDDDLDLSD</sequence>
<feature type="compositionally biased region" description="Acidic residues" evidence="1">
    <location>
        <begin position="274"/>
        <end position="287"/>
    </location>
</feature>
<dbReference type="EMBL" id="BDIP01004025">
    <property type="protein sequence ID" value="GIQ88385.1"/>
    <property type="molecule type" value="Genomic_DNA"/>
</dbReference>
<dbReference type="Proteomes" id="UP000265618">
    <property type="component" value="Unassembled WGS sequence"/>
</dbReference>
<comment type="caution">
    <text evidence="2">The sequence shown here is derived from an EMBL/GenBank/DDBJ whole genome shotgun (WGS) entry which is preliminary data.</text>
</comment>
<dbReference type="Pfam" id="PF13917">
    <property type="entry name" value="zf-CCHC_3"/>
    <property type="match status" value="1"/>
</dbReference>
<feature type="non-terminal residue" evidence="2">
    <location>
        <position position="1"/>
    </location>
</feature>
<evidence type="ECO:0000313" key="2">
    <source>
        <dbReference type="EMBL" id="GIQ88385.1"/>
    </source>
</evidence>
<evidence type="ECO:0000256" key="1">
    <source>
        <dbReference type="SAM" id="MobiDB-lite"/>
    </source>
</evidence>